<protein>
    <recommendedName>
        <fullName evidence="3">WXG100 family type VII secretion target</fullName>
    </recommendedName>
</protein>
<dbReference type="Proteomes" id="UP000291838">
    <property type="component" value="Unassembled WGS sequence"/>
</dbReference>
<dbReference type="InterPro" id="IPR036689">
    <property type="entry name" value="ESAT-6-like_sf"/>
</dbReference>
<evidence type="ECO:0000313" key="2">
    <source>
        <dbReference type="Proteomes" id="UP000291838"/>
    </source>
</evidence>
<keyword evidence="2" id="KW-1185">Reference proteome</keyword>
<dbReference type="AlphaFoldDB" id="A0A4Q2RY20"/>
<evidence type="ECO:0000313" key="1">
    <source>
        <dbReference type="EMBL" id="RYB92513.1"/>
    </source>
</evidence>
<dbReference type="InterPro" id="IPR010310">
    <property type="entry name" value="T7SS_ESAT-6-like"/>
</dbReference>
<gene>
    <name evidence="1" type="ORF">EUA06_06075</name>
</gene>
<organism evidence="1 2">
    <name type="scientific">Nocardioides glacieisoli</name>
    <dbReference type="NCBI Taxonomy" id="1168730"/>
    <lineage>
        <taxon>Bacteria</taxon>
        <taxon>Bacillati</taxon>
        <taxon>Actinomycetota</taxon>
        <taxon>Actinomycetes</taxon>
        <taxon>Propionibacteriales</taxon>
        <taxon>Nocardioidaceae</taxon>
        <taxon>Nocardioides</taxon>
    </lineage>
</organism>
<dbReference type="EMBL" id="SDWS01000002">
    <property type="protein sequence ID" value="RYB92513.1"/>
    <property type="molecule type" value="Genomic_DNA"/>
</dbReference>
<proteinExistence type="predicted"/>
<accession>A0A4Q2RY20</accession>
<dbReference type="Pfam" id="PF06013">
    <property type="entry name" value="WXG100"/>
    <property type="match status" value="1"/>
</dbReference>
<comment type="caution">
    <text evidence="1">The sequence shown here is derived from an EMBL/GenBank/DDBJ whole genome shotgun (WGS) entry which is preliminary data.</text>
</comment>
<evidence type="ECO:0008006" key="3">
    <source>
        <dbReference type="Google" id="ProtNLM"/>
    </source>
</evidence>
<dbReference type="Gene3D" id="1.10.287.1060">
    <property type="entry name" value="ESAT-6-like"/>
    <property type="match status" value="1"/>
</dbReference>
<sequence>MVSTRAASELTVGGRYTLDAISDGRFSTDPSGWVLLGPPDQHDRPMILSGTITLSPSDHVATTAELRARLEDLDARRRRADRSIEAVLGTWRGGASDSFRARWEEWSSATTRVVEELAAAAQALDLARADAVAADASSEQLTRRLA</sequence>
<dbReference type="SUPFAM" id="SSF140453">
    <property type="entry name" value="EsxAB dimer-like"/>
    <property type="match status" value="1"/>
</dbReference>
<dbReference type="OrthoDB" id="3789281at2"/>
<name>A0A4Q2RY20_9ACTN</name>
<reference evidence="1 2" key="1">
    <citation type="submission" date="2019-01" db="EMBL/GenBank/DDBJ databases">
        <title>Novel species of Nocardioides.</title>
        <authorList>
            <person name="Liu Q."/>
            <person name="Xin Y.-H."/>
        </authorList>
    </citation>
    <scope>NUCLEOTIDE SEQUENCE [LARGE SCALE GENOMIC DNA]</scope>
    <source>
        <strain evidence="1 2">HLT3-15</strain>
    </source>
</reference>